<feature type="non-terminal residue" evidence="1">
    <location>
        <position position="1"/>
    </location>
</feature>
<protein>
    <recommendedName>
        <fullName evidence="2">Secreted protein</fullName>
    </recommendedName>
</protein>
<dbReference type="AlphaFoldDB" id="X1TVH8"/>
<comment type="caution">
    <text evidence="1">The sequence shown here is derived from an EMBL/GenBank/DDBJ whole genome shotgun (WGS) entry which is preliminary data.</text>
</comment>
<proteinExistence type="predicted"/>
<organism evidence="1">
    <name type="scientific">marine sediment metagenome</name>
    <dbReference type="NCBI Taxonomy" id="412755"/>
    <lineage>
        <taxon>unclassified sequences</taxon>
        <taxon>metagenomes</taxon>
        <taxon>ecological metagenomes</taxon>
    </lineage>
</organism>
<evidence type="ECO:0008006" key="2">
    <source>
        <dbReference type="Google" id="ProtNLM"/>
    </source>
</evidence>
<sequence>VWKILEFELFLTACILGAPTCAFVCAKVCALSGGLLCTSCYVRCAAETVEFCTDAYDHWIEASDAGCVP</sequence>
<reference evidence="1" key="1">
    <citation type="journal article" date="2014" name="Front. Microbiol.">
        <title>High frequency of phylogenetically diverse reductive dehalogenase-homologous genes in deep subseafloor sedimentary metagenomes.</title>
        <authorList>
            <person name="Kawai M."/>
            <person name="Futagami T."/>
            <person name="Toyoda A."/>
            <person name="Takaki Y."/>
            <person name="Nishi S."/>
            <person name="Hori S."/>
            <person name="Arai W."/>
            <person name="Tsubouchi T."/>
            <person name="Morono Y."/>
            <person name="Uchiyama I."/>
            <person name="Ito T."/>
            <person name="Fujiyama A."/>
            <person name="Inagaki F."/>
            <person name="Takami H."/>
        </authorList>
    </citation>
    <scope>NUCLEOTIDE SEQUENCE</scope>
    <source>
        <strain evidence="1">Expedition CK06-06</strain>
    </source>
</reference>
<name>X1TVH8_9ZZZZ</name>
<gene>
    <name evidence="1" type="ORF">S12H4_23406</name>
</gene>
<dbReference type="EMBL" id="BARW01012426">
    <property type="protein sequence ID" value="GAI84024.1"/>
    <property type="molecule type" value="Genomic_DNA"/>
</dbReference>
<accession>X1TVH8</accession>
<evidence type="ECO:0000313" key="1">
    <source>
        <dbReference type="EMBL" id="GAI84024.1"/>
    </source>
</evidence>